<gene>
    <name evidence="1" type="ORF">X797_010426</name>
</gene>
<dbReference type="EMBL" id="JELW01000049">
    <property type="protein sequence ID" value="EXU96464.1"/>
    <property type="molecule type" value="Genomic_DNA"/>
</dbReference>
<proteinExistence type="predicted"/>
<evidence type="ECO:0000313" key="2">
    <source>
        <dbReference type="Proteomes" id="UP000030151"/>
    </source>
</evidence>
<comment type="caution">
    <text evidence="1">The sequence shown here is derived from an EMBL/GenBank/DDBJ whole genome shotgun (WGS) entry which is preliminary data.</text>
</comment>
<organism evidence="1 2">
    <name type="scientific">Metarhizium robertsii</name>
    <dbReference type="NCBI Taxonomy" id="568076"/>
    <lineage>
        <taxon>Eukaryota</taxon>
        <taxon>Fungi</taxon>
        <taxon>Dikarya</taxon>
        <taxon>Ascomycota</taxon>
        <taxon>Pezizomycotina</taxon>
        <taxon>Sordariomycetes</taxon>
        <taxon>Hypocreomycetidae</taxon>
        <taxon>Hypocreales</taxon>
        <taxon>Clavicipitaceae</taxon>
        <taxon>Metarhizium</taxon>
    </lineage>
</organism>
<evidence type="ECO:0000313" key="1">
    <source>
        <dbReference type="EMBL" id="EXU96464.1"/>
    </source>
</evidence>
<sequence length="24" mass="2842">ATLDTGTFWCWDGRVSSPIFWLWP</sequence>
<feature type="non-terminal residue" evidence="1">
    <location>
        <position position="1"/>
    </location>
</feature>
<dbReference type="AlphaFoldDB" id="A0A0A1UNR4"/>
<accession>A0A0A1UNR4</accession>
<dbReference type="HOGENOM" id="CLU_3422560_0_0_1"/>
<name>A0A0A1UNR4_9HYPO</name>
<reference evidence="1 2" key="1">
    <citation type="submission" date="2014-02" db="EMBL/GenBank/DDBJ databases">
        <title>The genome sequence of the entomopathogenic fungus Metarhizium robertsii ARSEF 2575.</title>
        <authorList>
            <person name="Giuliano Garisto Donzelli B."/>
            <person name="Roe B.A."/>
            <person name="Macmil S.L."/>
            <person name="Krasnoff S.B."/>
            <person name="Gibson D.M."/>
        </authorList>
    </citation>
    <scope>NUCLEOTIDE SEQUENCE [LARGE SCALE GENOMIC DNA]</scope>
    <source>
        <strain evidence="1 2">ARSEF 2575</strain>
    </source>
</reference>
<dbReference type="Proteomes" id="UP000030151">
    <property type="component" value="Unassembled WGS sequence"/>
</dbReference>
<protein>
    <submittedName>
        <fullName evidence="1">Short chain dehydrogenase family protein</fullName>
    </submittedName>
</protein>